<evidence type="ECO:0000256" key="2">
    <source>
        <dbReference type="ARBA" id="ARBA00022679"/>
    </source>
</evidence>
<evidence type="ECO:0000313" key="3">
    <source>
        <dbReference type="EMBL" id="PIT96192.1"/>
    </source>
</evidence>
<dbReference type="AlphaFoldDB" id="A0A2M6WTS2"/>
<evidence type="ECO:0000256" key="1">
    <source>
        <dbReference type="ARBA" id="ARBA00022676"/>
    </source>
</evidence>
<dbReference type="EMBL" id="PFAM01000012">
    <property type="protein sequence ID" value="PIT96192.1"/>
    <property type="molecule type" value="Genomic_DNA"/>
</dbReference>
<name>A0A2M6WTS2_9BACT</name>
<keyword evidence="2" id="KW-0808">Transferase</keyword>
<dbReference type="GO" id="GO:0008107">
    <property type="term" value="F:galactoside 2-alpha-L-fucosyltransferase activity"/>
    <property type="evidence" value="ECO:0007669"/>
    <property type="project" value="InterPro"/>
</dbReference>
<dbReference type="PANTHER" id="PTHR11927">
    <property type="entry name" value="GALACTOSIDE 2-L-FUCOSYLTRANSFERASE"/>
    <property type="match status" value="1"/>
</dbReference>
<dbReference type="GO" id="GO:0005975">
    <property type="term" value="P:carbohydrate metabolic process"/>
    <property type="evidence" value="ECO:0007669"/>
    <property type="project" value="InterPro"/>
</dbReference>
<dbReference type="Proteomes" id="UP000228533">
    <property type="component" value="Unassembled WGS sequence"/>
</dbReference>
<organism evidence="3 4">
    <name type="scientific">Candidatus Falkowbacteria bacterium CG10_big_fil_rev_8_21_14_0_10_37_14</name>
    <dbReference type="NCBI Taxonomy" id="1974561"/>
    <lineage>
        <taxon>Bacteria</taxon>
        <taxon>Candidatus Falkowiibacteriota</taxon>
    </lineage>
</organism>
<reference evidence="4" key="1">
    <citation type="submission" date="2017-09" db="EMBL/GenBank/DDBJ databases">
        <title>Depth-based differentiation of microbial function through sediment-hosted aquifers and enrichment of novel symbionts in the deep terrestrial subsurface.</title>
        <authorList>
            <person name="Probst A.J."/>
            <person name="Ladd B."/>
            <person name="Jarett J.K."/>
            <person name="Geller-Mcgrath D.E."/>
            <person name="Sieber C.M.K."/>
            <person name="Emerson J.B."/>
            <person name="Anantharaman K."/>
            <person name="Thomas B.C."/>
            <person name="Malmstrom R."/>
            <person name="Stieglmeier M."/>
            <person name="Klingl A."/>
            <person name="Woyke T."/>
            <person name="Ryan C.M."/>
            <person name="Banfield J.F."/>
        </authorList>
    </citation>
    <scope>NUCLEOTIDE SEQUENCE [LARGE SCALE GENOMIC DNA]</scope>
</reference>
<dbReference type="InterPro" id="IPR002516">
    <property type="entry name" value="Glyco_trans_11"/>
</dbReference>
<dbReference type="Gene3D" id="3.40.50.11350">
    <property type="match status" value="1"/>
</dbReference>
<protein>
    <recommendedName>
        <fullName evidence="5">Alpha-1,2-fucosyltransferase</fullName>
    </recommendedName>
</protein>
<keyword evidence="1" id="KW-0328">Glycosyltransferase</keyword>
<gene>
    <name evidence="3" type="ORF">COT94_01860</name>
</gene>
<evidence type="ECO:0000313" key="4">
    <source>
        <dbReference type="Proteomes" id="UP000228533"/>
    </source>
</evidence>
<comment type="caution">
    <text evidence="3">The sequence shown here is derived from an EMBL/GenBank/DDBJ whole genome shotgun (WGS) entry which is preliminary data.</text>
</comment>
<accession>A0A2M6WTS2</accession>
<dbReference type="Pfam" id="PF01531">
    <property type="entry name" value="Glyco_transf_11"/>
    <property type="match status" value="1"/>
</dbReference>
<proteinExistence type="predicted"/>
<dbReference type="GO" id="GO:0016020">
    <property type="term" value="C:membrane"/>
    <property type="evidence" value="ECO:0007669"/>
    <property type="project" value="InterPro"/>
</dbReference>
<sequence>MFVIKLKDGLGNQMFQYALAKSLFLSIDQGVFMDIAFSQYKEDTKRQYALDCFCVDDRIKFIDVLRIPWIFRDPASDLLKKIFIQLRLKGLFVKGWKYCLETKCDKVFNRLSSNRLVYFDGYWQSEKYFSGYRQDILKDFTLVKTSRDFDKRAHNIKGDNSVSIHIRRGDYLTNRFASAVHPLCSLDYYSQAIELIKSKISNPKFFVFSDDPDWVKNNLPLNKDESVIVSGSNLKDCEELILMSYCEHQIIANSTFSWWGAWLNKNAEKIVIAPKQWLKCDVQPKDLIPDNWIQL</sequence>
<dbReference type="PANTHER" id="PTHR11927:SF9">
    <property type="entry name" value="L-FUCOSYLTRANSFERASE"/>
    <property type="match status" value="1"/>
</dbReference>
<dbReference type="CDD" id="cd11301">
    <property type="entry name" value="Fut1_Fut2_like"/>
    <property type="match status" value="1"/>
</dbReference>
<evidence type="ECO:0008006" key="5">
    <source>
        <dbReference type="Google" id="ProtNLM"/>
    </source>
</evidence>